<dbReference type="InterPro" id="IPR023214">
    <property type="entry name" value="HAD_sf"/>
</dbReference>
<reference evidence="2" key="1">
    <citation type="submission" date="2023-02" db="EMBL/GenBank/DDBJ databases">
        <title>Genome of toxic invasive species Heracleum sosnowskyi carries increased number of genes despite the absence of recent whole-genome duplications.</title>
        <authorList>
            <person name="Schelkunov M."/>
            <person name="Shtratnikova V."/>
            <person name="Makarenko M."/>
            <person name="Klepikova A."/>
            <person name="Omelchenko D."/>
            <person name="Novikova G."/>
            <person name="Obukhova E."/>
            <person name="Bogdanov V."/>
            <person name="Penin A."/>
            <person name="Logacheva M."/>
        </authorList>
    </citation>
    <scope>NUCLEOTIDE SEQUENCE</scope>
    <source>
        <strain evidence="2">Hsosn_3</strain>
        <tissue evidence="2">Leaf</tissue>
    </source>
</reference>
<name>A0AAD8MMU0_9APIA</name>
<dbReference type="FunFam" id="3.40.1110.10:FF:000191">
    <property type="entry name" value="Membrane H(+)-ATPase1"/>
    <property type="match status" value="1"/>
</dbReference>
<dbReference type="Gene3D" id="3.40.50.1000">
    <property type="entry name" value="HAD superfamily/HAD-like"/>
    <property type="match status" value="1"/>
</dbReference>
<reference evidence="2" key="2">
    <citation type="submission" date="2023-05" db="EMBL/GenBank/DDBJ databases">
        <authorList>
            <person name="Schelkunov M.I."/>
        </authorList>
    </citation>
    <scope>NUCLEOTIDE SEQUENCE</scope>
    <source>
        <strain evidence="2">Hsosn_3</strain>
        <tissue evidence="2">Leaf</tissue>
    </source>
</reference>
<dbReference type="SUPFAM" id="SSF81660">
    <property type="entry name" value="Metal cation-transporting ATPase, ATP-binding domain N"/>
    <property type="match status" value="1"/>
</dbReference>
<dbReference type="Proteomes" id="UP001237642">
    <property type="component" value="Unassembled WGS sequence"/>
</dbReference>
<protein>
    <submittedName>
        <fullName evidence="2">Plasma membrane ATPase 4-like</fullName>
    </submittedName>
</protein>
<dbReference type="EMBL" id="JAUIZM010000005">
    <property type="protein sequence ID" value="KAK1382425.1"/>
    <property type="molecule type" value="Genomic_DNA"/>
</dbReference>
<evidence type="ECO:0000256" key="1">
    <source>
        <dbReference type="ARBA" id="ARBA00022842"/>
    </source>
</evidence>
<keyword evidence="1" id="KW-0460">Magnesium</keyword>
<evidence type="ECO:0000313" key="2">
    <source>
        <dbReference type="EMBL" id="KAK1382425.1"/>
    </source>
</evidence>
<dbReference type="GO" id="GO:0000166">
    <property type="term" value="F:nucleotide binding"/>
    <property type="evidence" value="ECO:0007669"/>
    <property type="project" value="InterPro"/>
</dbReference>
<sequence>MFKAEFLGIWPNVKTDISERFRSINTIRIERSALTYIDSDGNWHRASKVAPEQILTLCNFKEDTKKKVHAMIDKFAECGLRSLGVASQVVSENSKDSAGGPWQFVGLLSLFDPLRHDSAETIRRALHLGVNVKMITGN</sequence>
<accession>A0AAD8MMU0</accession>
<dbReference type="PANTHER" id="PTHR42861">
    <property type="entry name" value="CALCIUM-TRANSPORTING ATPASE"/>
    <property type="match status" value="1"/>
</dbReference>
<organism evidence="2 3">
    <name type="scientific">Heracleum sosnowskyi</name>
    <dbReference type="NCBI Taxonomy" id="360622"/>
    <lineage>
        <taxon>Eukaryota</taxon>
        <taxon>Viridiplantae</taxon>
        <taxon>Streptophyta</taxon>
        <taxon>Embryophyta</taxon>
        <taxon>Tracheophyta</taxon>
        <taxon>Spermatophyta</taxon>
        <taxon>Magnoliopsida</taxon>
        <taxon>eudicotyledons</taxon>
        <taxon>Gunneridae</taxon>
        <taxon>Pentapetalae</taxon>
        <taxon>asterids</taxon>
        <taxon>campanulids</taxon>
        <taxon>Apiales</taxon>
        <taxon>Apiaceae</taxon>
        <taxon>Apioideae</taxon>
        <taxon>apioid superclade</taxon>
        <taxon>Tordylieae</taxon>
        <taxon>Tordyliinae</taxon>
        <taxon>Heracleum</taxon>
    </lineage>
</organism>
<evidence type="ECO:0000313" key="3">
    <source>
        <dbReference type="Proteomes" id="UP001237642"/>
    </source>
</evidence>
<proteinExistence type="predicted"/>
<dbReference type="InterPro" id="IPR023299">
    <property type="entry name" value="ATPase_P-typ_cyto_dom_N"/>
</dbReference>
<dbReference type="AlphaFoldDB" id="A0AAD8MMU0"/>
<comment type="caution">
    <text evidence="2">The sequence shown here is derived from an EMBL/GenBank/DDBJ whole genome shotgun (WGS) entry which is preliminary data.</text>
</comment>
<dbReference type="Gene3D" id="3.40.1110.10">
    <property type="entry name" value="Calcium-transporting ATPase, cytoplasmic domain N"/>
    <property type="match status" value="1"/>
</dbReference>
<keyword evidence="3" id="KW-1185">Reference proteome</keyword>
<gene>
    <name evidence="2" type="ORF">POM88_020160</name>
</gene>